<dbReference type="PANTHER" id="PTHR22911:SF137">
    <property type="entry name" value="SOLUTE CARRIER FAMILY 35 MEMBER G2-RELATED"/>
    <property type="match status" value="1"/>
</dbReference>
<organism evidence="3">
    <name type="scientific">Dechloromonas aromatica (strain RCB)</name>
    <dbReference type="NCBI Taxonomy" id="159087"/>
    <lineage>
        <taxon>Bacteria</taxon>
        <taxon>Pseudomonadati</taxon>
        <taxon>Pseudomonadota</taxon>
        <taxon>Betaproteobacteria</taxon>
        <taxon>Rhodocyclales</taxon>
        <taxon>Azonexaceae</taxon>
        <taxon>Dechloromonas</taxon>
    </lineage>
</organism>
<dbReference type="PANTHER" id="PTHR22911">
    <property type="entry name" value="ACYL-MALONYL CONDENSING ENZYME-RELATED"/>
    <property type="match status" value="1"/>
</dbReference>
<reference evidence="3" key="1">
    <citation type="submission" date="2005-08" db="EMBL/GenBank/DDBJ databases">
        <title>Complete sequence of Dechloromonas aromatica RCB.</title>
        <authorList>
            <person name="Salinero K.K."/>
            <person name="Copeland A."/>
            <person name="Lucas S."/>
            <person name="Lapidus A."/>
            <person name="Barry K."/>
            <person name="Detter J.C."/>
            <person name="Glavina T."/>
            <person name="Hammon N."/>
            <person name="Israni S."/>
            <person name="Pitluck S."/>
            <person name="Di Bartolo G."/>
            <person name="Trong S."/>
            <person name="Schmutz J."/>
            <person name="Larimer F."/>
            <person name="Land M."/>
            <person name="Ivanova N."/>
            <person name="Richardson P."/>
        </authorList>
    </citation>
    <scope>NUCLEOTIDE SEQUENCE</scope>
    <source>
        <strain evidence="3">RCB</strain>
    </source>
</reference>
<dbReference type="InterPro" id="IPR000620">
    <property type="entry name" value="EamA_dom"/>
</dbReference>
<feature type="transmembrane region" description="Helical" evidence="1">
    <location>
        <begin position="39"/>
        <end position="57"/>
    </location>
</feature>
<dbReference type="EMBL" id="CP000089">
    <property type="protein sequence ID" value="AAZ47032.1"/>
    <property type="molecule type" value="Genomic_DNA"/>
</dbReference>
<dbReference type="AlphaFoldDB" id="Q47DP9"/>
<keyword evidence="1" id="KW-1133">Transmembrane helix</keyword>
<dbReference type="Pfam" id="PF00892">
    <property type="entry name" value="EamA"/>
    <property type="match status" value="1"/>
</dbReference>
<feature type="transmembrane region" description="Helical" evidence="1">
    <location>
        <begin position="69"/>
        <end position="87"/>
    </location>
</feature>
<dbReference type="InterPro" id="IPR037185">
    <property type="entry name" value="EmrE-like"/>
</dbReference>
<dbReference type="OrthoDB" id="9806718at2"/>
<keyword evidence="1" id="KW-0472">Membrane</keyword>
<gene>
    <name evidence="3" type="ordered locus">Daro_2296</name>
</gene>
<dbReference type="GO" id="GO:0016020">
    <property type="term" value="C:membrane"/>
    <property type="evidence" value="ECO:0007669"/>
    <property type="project" value="InterPro"/>
</dbReference>
<dbReference type="Gene3D" id="1.10.3730.20">
    <property type="match status" value="1"/>
</dbReference>
<protein>
    <recommendedName>
        <fullName evidence="2">EamA domain-containing protein</fullName>
    </recommendedName>
</protein>
<sequence length="144" mass="15546">MATSTGWFYWAILSAVFAALTAIFAKIGIQGVDSDLATLIRTAIIIVVLSVFVVYTGKWANPFELSSKTWLFLGLSGLATGASWICYFRALKIGDASKVAPVDKFSLVLVAVFAFTFLGERPSLREWSGIAMVAGGVLLLAFKR</sequence>
<dbReference type="STRING" id="159087.Daro_2296"/>
<proteinExistence type="predicted"/>
<evidence type="ECO:0000256" key="1">
    <source>
        <dbReference type="SAM" id="Phobius"/>
    </source>
</evidence>
<dbReference type="SUPFAM" id="SSF103481">
    <property type="entry name" value="Multidrug resistance efflux transporter EmrE"/>
    <property type="match status" value="1"/>
</dbReference>
<dbReference type="HOGENOM" id="CLU_120467_0_0_4"/>
<evidence type="ECO:0000313" key="3">
    <source>
        <dbReference type="EMBL" id="AAZ47032.1"/>
    </source>
</evidence>
<keyword evidence="1" id="KW-0812">Transmembrane</keyword>
<dbReference type="KEGG" id="dar:Daro_2296"/>
<dbReference type="FunFam" id="1.10.3730.20:FF:000009">
    <property type="entry name" value="EamA family transporter"/>
    <property type="match status" value="1"/>
</dbReference>
<dbReference type="eggNOG" id="COG2510">
    <property type="taxonomic scope" value="Bacteria"/>
</dbReference>
<name>Q47DP9_DECAR</name>
<evidence type="ECO:0000259" key="2">
    <source>
        <dbReference type="Pfam" id="PF00892"/>
    </source>
</evidence>
<accession>Q47DP9</accession>
<feature type="transmembrane region" description="Helical" evidence="1">
    <location>
        <begin position="6"/>
        <end position="27"/>
    </location>
</feature>
<feature type="domain" description="EamA" evidence="2">
    <location>
        <begin position="7"/>
        <end position="141"/>
    </location>
</feature>
<feature type="transmembrane region" description="Helical" evidence="1">
    <location>
        <begin position="124"/>
        <end position="142"/>
    </location>
</feature>